<organism evidence="8 9">
    <name type="scientific">Blyttiomyces helicus</name>
    <dbReference type="NCBI Taxonomy" id="388810"/>
    <lineage>
        <taxon>Eukaryota</taxon>
        <taxon>Fungi</taxon>
        <taxon>Fungi incertae sedis</taxon>
        <taxon>Chytridiomycota</taxon>
        <taxon>Chytridiomycota incertae sedis</taxon>
        <taxon>Chytridiomycetes</taxon>
        <taxon>Chytridiomycetes incertae sedis</taxon>
        <taxon>Blyttiomyces</taxon>
    </lineage>
</organism>
<name>A0A4P9VZI3_9FUNG</name>
<evidence type="ECO:0000256" key="1">
    <source>
        <dbReference type="ARBA" id="ARBA00004141"/>
    </source>
</evidence>
<keyword evidence="5 7" id="KW-1133">Transmembrane helix</keyword>
<feature type="transmembrane region" description="Helical" evidence="7">
    <location>
        <begin position="312"/>
        <end position="341"/>
    </location>
</feature>
<dbReference type="Pfam" id="PF02990">
    <property type="entry name" value="EMP70"/>
    <property type="match status" value="1"/>
</dbReference>
<dbReference type="GO" id="GO:0007034">
    <property type="term" value="P:vacuolar transport"/>
    <property type="evidence" value="ECO:0007669"/>
    <property type="project" value="TreeGrafter"/>
</dbReference>
<accession>A0A4P9VZI3</accession>
<sequence>MLSVMVGTIFLRALHRDIARYNSFASEEGTQEDYGWKLVHADVFRPPPHRMALSILVGNGSQLLAMAAVTLLFAVIGVLSPSNRGALSTVTIALYVCFGSISGYVSARIYKMNQGAHWRQNVVLTALAAPGAIFSIFIILNFFLVGAGSSAAVPFGTMLALMSIWFLVSAPLSCVGSYFGLRQSAIEHPCKISQIPRQIPSQPYYFGKWVTALVGGILAFGSIFIELYFIMNSLWFHRVYYVFGFLFFVFLLLIVTCSEVAILLCYFQLCSEDYQWSWRAFTSVGFSGFYVFAYSCIYYVRKLNIGNVPSAFLYFGWSLVISVLVTCITGSVGYIACLLFVRKVFASIKVD</sequence>
<evidence type="ECO:0000256" key="2">
    <source>
        <dbReference type="ARBA" id="ARBA00005227"/>
    </source>
</evidence>
<keyword evidence="4" id="KW-0732">Signal</keyword>
<keyword evidence="3 7" id="KW-0812">Transmembrane</keyword>
<keyword evidence="6 7" id="KW-0472">Membrane</keyword>
<evidence type="ECO:0000256" key="7">
    <source>
        <dbReference type="RuleBase" id="RU363079"/>
    </source>
</evidence>
<feature type="transmembrane region" description="Helical" evidence="7">
    <location>
        <begin position="158"/>
        <end position="181"/>
    </location>
</feature>
<evidence type="ECO:0000256" key="4">
    <source>
        <dbReference type="ARBA" id="ARBA00022729"/>
    </source>
</evidence>
<comment type="subcellular location">
    <subcellularLocation>
        <location evidence="1">Membrane</location>
        <topology evidence="1">Multi-pass membrane protein</topology>
    </subcellularLocation>
</comment>
<proteinExistence type="inferred from homology"/>
<dbReference type="PANTHER" id="PTHR10766:SF111">
    <property type="entry name" value="TRANSMEMBRANE 9 SUPERFAMILY MEMBER 2"/>
    <property type="match status" value="1"/>
</dbReference>
<gene>
    <name evidence="8" type="ORF">BDK51DRAFT_51927</name>
</gene>
<dbReference type="GO" id="GO:0072657">
    <property type="term" value="P:protein localization to membrane"/>
    <property type="evidence" value="ECO:0007669"/>
    <property type="project" value="TreeGrafter"/>
</dbReference>
<evidence type="ECO:0000256" key="6">
    <source>
        <dbReference type="ARBA" id="ARBA00023136"/>
    </source>
</evidence>
<feature type="transmembrane region" description="Helical" evidence="7">
    <location>
        <begin position="242"/>
        <end position="266"/>
    </location>
</feature>
<protein>
    <recommendedName>
        <fullName evidence="7">Transmembrane 9 superfamily member</fullName>
    </recommendedName>
</protein>
<reference evidence="9" key="1">
    <citation type="journal article" date="2018" name="Nat. Microbiol.">
        <title>Leveraging single-cell genomics to expand the fungal tree of life.</title>
        <authorList>
            <person name="Ahrendt S.R."/>
            <person name="Quandt C.A."/>
            <person name="Ciobanu D."/>
            <person name="Clum A."/>
            <person name="Salamov A."/>
            <person name="Andreopoulos B."/>
            <person name="Cheng J.F."/>
            <person name="Woyke T."/>
            <person name="Pelin A."/>
            <person name="Henrissat B."/>
            <person name="Reynolds N.K."/>
            <person name="Benny G.L."/>
            <person name="Smith M.E."/>
            <person name="James T.Y."/>
            <person name="Grigoriev I.V."/>
        </authorList>
    </citation>
    <scope>NUCLEOTIDE SEQUENCE [LARGE SCALE GENOMIC DNA]</scope>
</reference>
<evidence type="ECO:0000256" key="5">
    <source>
        <dbReference type="ARBA" id="ARBA00022989"/>
    </source>
</evidence>
<comment type="similarity">
    <text evidence="2 7">Belongs to the nonaspanin (TM9SF) (TC 9.A.2) family.</text>
</comment>
<keyword evidence="9" id="KW-1185">Reference proteome</keyword>
<dbReference type="AlphaFoldDB" id="A0A4P9VZI3"/>
<dbReference type="PANTHER" id="PTHR10766">
    <property type="entry name" value="TRANSMEMBRANE 9 SUPERFAMILY PROTEIN"/>
    <property type="match status" value="1"/>
</dbReference>
<dbReference type="OrthoDB" id="1666796at2759"/>
<dbReference type="GO" id="GO:0016020">
    <property type="term" value="C:membrane"/>
    <property type="evidence" value="ECO:0007669"/>
    <property type="project" value="UniProtKB-SubCell"/>
</dbReference>
<feature type="transmembrane region" description="Helical" evidence="7">
    <location>
        <begin position="122"/>
        <end position="146"/>
    </location>
</feature>
<feature type="transmembrane region" description="Helical" evidence="7">
    <location>
        <begin position="85"/>
        <end position="110"/>
    </location>
</feature>
<dbReference type="EMBL" id="KZ999280">
    <property type="protein sequence ID" value="RKO85229.1"/>
    <property type="molecule type" value="Genomic_DNA"/>
</dbReference>
<dbReference type="GO" id="GO:0005737">
    <property type="term" value="C:cytoplasm"/>
    <property type="evidence" value="ECO:0007669"/>
    <property type="project" value="UniProtKB-ARBA"/>
</dbReference>
<evidence type="ECO:0000313" key="8">
    <source>
        <dbReference type="EMBL" id="RKO85229.1"/>
    </source>
</evidence>
<feature type="transmembrane region" description="Helical" evidence="7">
    <location>
        <begin position="55"/>
        <end position="79"/>
    </location>
</feature>
<evidence type="ECO:0000256" key="3">
    <source>
        <dbReference type="ARBA" id="ARBA00022692"/>
    </source>
</evidence>
<dbReference type="InterPro" id="IPR004240">
    <property type="entry name" value="EMP70"/>
</dbReference>
<evidence type="ECO:0000313" key="9">
    <source>
        <dbReference type="Proteomes" id="UP000269721"/>
    </source>
</evidence>
<feature type="transmembrane region" description="Helical" evidence="7">
    <location>
        <begin position="278"/>
        <end position="300"/>
    </location>
</feature>
<feature type="transmembrane region" description="Helical" evidence="7">
    <location>
        <begin position="209"/>
        <end position="230"/>
    </location>
</feature>
<dbReference type="Proteomes" id="UP000269721">
    <property type="component" value="Unassembled WGS sequence"/>
</dbReference>